<evidence type="ECO:0000256" key="4">
    <source>
        <dbReference type="ARBA" id="ARBA00023155"/>
    </source>
</evidence>
<dbReference type="PANTHER" id="PTHR11211">
    <property type="entry name" value="IROQUOIS-CLASS HOMEODOMAIN PROTEIN IRX"/>
    <property type="match status" value="1"/>
</dbReference>
<dbReference type="InterPro" id="IPR009057">
    <property type="entry name" value="Homeodomain-like_sf"/>
</dbReference>
<evidence type="ECO:0000256" key="5">
    <source>
        <dbReference type="ARBA" id="ARBA00023242"/>
    </source>
</evidence>
<feature type="DNA-binding region" description="Homeobox" evidence="6">
    <location>
        <begin position="107"/>
        <end position="169"/>
    </location>
</feature>
<evidence type="ECO:0000256" key="7">
    <source>
        <dbReference type="SAM" id="MobiDB-lite"/>
    </source>
</evidence>
<dbReference type="OrthoDB" id="21495at2759"/>
<dbReference type="GO" id="GO:0009887">
    <property type="term" value="P:animal organ morphogenesis"/>
    <property type="evidence" value="ECO:0007669"/>
    <property type="project" value="UniProtKB-ARBA"/>
</dbReference>
<dbReference type="AlphaFoldDB" id="A0A9N8KZL5"/>
<dbReference type="InterPro" id="IPR008422">
    <property type="entry name" value="KN_HD"/>
</dbReference>
<keyword evidence="5 6" id="KW-0539">Nucleus</keyword>
<accession>A0A9N8KZL5</accession>
<feature type="region of interest" description="Disordered" evidence="7">
    <location>
        <begin position="73"/>
        <end position="93"/>
    </location>
</feature>
<dbReference type="EMBL" id="LR824007">
    <property type="protein sequence ID" value="CAD0196061.1"/>
    <property type="molecule type" value="Genomic_DNA"/>
</dbReference>
<feature type="compositionally biased region" description="Basic and acidic residues" evidence="7">
    <location>
        <begin position="230"/>
        <end position="240"/>
    </location>
</feature>
<gene>
    <name evidence="9" type="ORF">CINC_LOCUS10356</name>
</gene>
<dbReference type="PROSITE" id="PS50071">
    <property type="entry name" value="HOMEOBOX_2"/>
    <property type="match status" value="1"/>
</dbReference>
<dbReference type="CDD" id="cd00086">
    <property type="entry name" value="homeodomain"/>
    <property type="match status" value="1"/>
</dbReference>
<dbReference type="GO" id="GO:0001654">
    <property type="term" value="P:eye development"/>
    <property type="evidence" value="ECO:0007669"/>
    <property type="project" value="UniProtKB-ARBA"/>
</dbReference>
<keyword evidence="10" id="KW-1185">Reference proteome</keyword>
<evidence type="ECO:0000256" key="2">
    <source>
        <dbReference type="ARBA" id="ARBA00008446"/>
    </source>
</evidence>
<feature type="domain" description="Homeobox" evidence="8">
    <location>
        <begin position="105"/>
        <end position="168"/>
    </location>
</feature>
<name>A0A9N8KZL5_CHRIL</name>
<feature type="region of interest" description="Disordered" evidence="7">
    <location>
        <begin position="206"/>
        <end position="240"/>
    </location>
</feature>
<keyword evidence="3 6" id="KW-0238">DNA-binding</keyword>
<dbReference type="InterPro" id="IPR001356">
    <property type="entry name" value="HD"/>
</dbReference>
<keyword evidence="4 6" id="KW-0371">Homeobox</keyword>
<dbReference type="Proteomes" id="UP001154114">
    <property type="component" value="Chromosome 4"/>
</dbReference>
<dbReference type="Pfam" id="PF05920">
    <property type="entry name" value="Homeobox_KN"/>
    <property type="match status" value="1"/>
</dbReference>
<comment type="similarity">
    <text evidence="2">Belongs to the TALE/IRO homeobox family.</text>
</comment>
<dbReference type="GO" id="GO:0000978">
    <property type="term" value="F:RNA polymerase II cis-regulatory region sequence-specific DNA binding"/>
    <property type="evidence" value="ECO:0007669"/>
    <property type="project" value="TreeGrafter"/>
</dbReference>
<sequence length="343" mass="39991">MDAPAPRRYRRALIRRHFHTIPELSRTQISKHPPQRQRCETRVVSQAVVPLHVLATRYVRLNTMTLIQKPEESKGAMTDTTVKEELGKSSRPVRNRRYTRRSLVAGQRPQKRLFTPEIKRYLKDWLVRRRDNPYPNREEKKYLSRETGLTYIQICNWFANWRRKLKNVNADRNQQTWGHLIRTYNDRAQGNVEQFSICSDDSIWSESDPTSLDDALDNDDDLSGSPETLTEYHQDDSDASSIRKEKCVNFNNNSYQTDANVNGHEENKTITSPMLLSKWLESAARFQPSECNYSWWADGKRRKPETKIQRITINTLSRHDRDEVEAAVALTALATATSRMATP</sequence>
<dbReference type="SMART" id="SM00389">
    <property type="entry name" value="HOX"/>
    <property type="match status" value="1"/>
</dbReference>
<dbReference type="GO" id="GO:0005634">
    <property type="term" value="C:nucleus"/>
    <property type="evidence" value="ECO:0007669"/>
    <property type="project" value="UniProtKB-SubCell"/>
</dbReference>
<evidence type="ECO:0000259" key="8">
    <source>
        <dbReference type="PROSITE" id="PS50071"/>
    </source>
</evidence>
<organism evidence="9 10">
    <name type="scientific">Chrysodeixis includens</name>
    <name type="common">Soybean looper</name>
    <name type="synonym">Pseudoplusia includens</name>
    <dbReference type="NCBI Taxonomy" id="689277"/>
    <lineage>
        <taxon>Eukaryota</taxon>
        <taxon>Metazoa</taxon>
        <taxon>Ecdysozoa</taxon>
        <taxon>Arthropoda</taxon>
        <taxon>Hexapoda</taxon>
        <taxon>Insecta</taxon>
        <taxon>Pterygota</taxon>
        <taxon>Neoptera</taxon>
        <taxon>Endopterygota</taxon>
        <taxon>Lepidoptera</taxon>
        <taxon>Glossata</taxon>
        <taxon>Ditrysia</taxon>
        <taxon>Noctuoidea</taxon>
        <taxon>Noctuidae</taxon>
        <taxon>Plusiinae</taxon>
        <taxon>Chrysodeixis</taxon>
    </lineage>
</organism>
<evidence type="ECO:0000256" key="1">
    <source>
        <dbReference type="ARBA" id="ARBA00004123"/>
    </source>
</evidence>
<comment type="subcellular location">
    <subcellularLocation>
        <location evidence="1 6">Nucleus</location>
    </subcellularLocation>
</comment>
<dbReference type="GO" id="GO:0007517">
    <property type="term" value="P:muscle organ development"/>
    <property type="evidence" value="ECO:0007669"/>
    <property type="project" value="TreeGrafter"/>
</dbReference>
<dbReference type="GO" id="GO:0048646">
    <property type="term" value="P:anatomical structure formation involved in morphogenesis"/>
    <property type="evidence" value="ECO:0007669"/>
    <property type="project" value="UniProtKB-ARBA"/>
</dbReference>
<dbReference type="GO" id="GO:0048468">
    <property type="term" value="P:cell development"/>
    <property type="evidence" value="ECO:0007669"/>
    <property type="project" value="TreeGrafter"/>
</dbReference>
<dbReference type="Gene3D" id="1.10.10.60">
    <property type="entry name" value="Homeodomain-like"/>
    <property type="match status" value="1"/>
</dbReference>
<evidence type="ECO:0000313" key="9">
    <source>
        <dbReference type="EMBL" id="CAD0196061.1"/>
    </source>
</evidence>
<evidence type="ECO:0000313" key="10">
    <source>
        <dbReference type="Proteomes" id="UP001154114"/>
    </source>
</evidence>
<dbReference type="GO" id="GO:0000981">
    <property type="term" value="F:DNA-binding transcription factor activity, RNA polymerase II-specific"/>
    <property type="evidence" value="ECO:0007669"/>
    <property type="project" value="TreeGrafter"/>
</dbReference>
<proteinExistence type="inferred from homology"/>
<protein>
    <recommendedName>
        <fullName evidence="8">Homeobox domain-containing protein</fullName>
    </recommendedName>
</protein>
<evidence type="ECO:0000256" key="3">
    <source>
        <dbReference type="ARBA" id="ARBA00023125"/>
    </source>
</evidence>
<reference evidence="9" key="1">
    <citation type="submission" date="2021-12" db="EMBL/GenBank/DDBJ databases">
        <authorList>
            <person name="King R."/>
        </authorList>
    </citation>
    <scope>NUCLEOTIDE SEQUENCE</scope>
</reference>
<evidence type="ECO:0000256" key="6">
    <source>
        <dbReference type="PROSITE-ProRule" id="PRU00108"/>
    </source>
</evidence>
<dbReference type="SUPFAM" id="SSF46689">
    <property type="entry name" value="Homeodomain-like"/>
    <property type="match status" value="1"/>
</dbReference>
<dbReference type="PANTHER" id="PTHR11211:SF3">
    <property type="entry name" value="HOMEOBOX PROTEIN MOHAWK"/>
    <property type="match status" value="1"/>
</dbReference>